<dbReference type="InterPro" id="IPR002589">
    <property type="entry name" value="Macro_dom"/>
</dbReference>
<dbReference type="GO" id="GO:0140291">
    <property type="term" value="P:peptidyl-glutamate ADP-deribosylation"/>
    <property type="evidence" value="ECO:0007669"/>
    <property type="project" value="TreeGrafter"/>
</dbReference>
<comment type="caution">
    <text evidence="3">The sequence shown here is derived from an EMBL/GenBank/DDBJ whole genome shotgun (WGS) entry which is preliminary data.</text>
</comment>
<dbReference type="PROSITE" id="PS51154">
    <property type="entry name" value="MACRO"/>
    <property type="match status" value="1"/>
</dbReference>
<dbReference type="InterPro" id="IPR043472">
    <property type="entry name" value="Macro_dom-like"/>
</dbReference>
<dbReference type="CDD" id="cd02901">
    <property type="entry name" value="Macro_Poa1p-like"/>
    <property type="match status" value="1"/>
</dbReference>
<evidence type="ECO:0000313" key="4">
    <source>
        <dbReference type="Proteomes" id="UP000295075"/>
    </source>
</evidence>
<dbReference type="OrthoDB" id="9780211at2"/>
<name>A0A4R4QJJ9_9ACTN</name>
<keyword evidence="4" id="KW-1185">Reference proteome</keyword>
<dbReference type="SUPFAM" id="SSF52949">
    <property type="entry name" value="Macro domain-like"/>
    <property type="match status" value="1"/>
</dbReference>
<dbReference type="PANTHER" id="PTHR12521:SF0">
    <property type="entry name" value="ADP-RIBOSE GLYCOHYDROLASE OARD1"/>
    <property type="match status" value="1"/>
</dbReference>
<organism evidence="3 4">
    <name type="scientific">Kribbella albertanoniae</name>
    <dbReference type="NCBI Taxonomy" id="1266829"/>
    <lineage>
        <taxon>Bacteria</taxon>
        <taxon>Bacillati</taxon>
        <taxon>Actinomycetota</taxon>
        <taxon>Actinomycetes</taxon>
        <taxon>Propionibacteriales</taxon>
        <taxon>Kribbellaceae</taxon>
        <taxon>Kribbella</taxon>
    </lineage>
</organism>
<dbReference type="EMBL" id="SMKA01000001">
    <property type="protein sequence ID" value="TDC35830.1"/>
    <property type="molecule type" value="Genomic_DNA"/>
</dbReference>
<evidence type="ECO:0000259" key="2">
    <source>
        <dbReference type="PROSITE" id="PS51154"/>
    </source>
</evidence>
<sequence length="178" mass="19313">MRRRPGTPSARYRLNAGVIMPIILQPPGTNLFGSGADILVNAVNTRGVMGAGLALQFKQRYPSMFAAYRDRCQSALVSIGSIDVHIVETHSPRTVMVANFPTKEHWRDPSKLQWIEAGLVALRQVIIESQARSIAIPPLGCGLGGLDWSDVSNRIVESLTPVAEAGVDVLLYPPASRN</sequence>
<evidence type="ECO:0000313" key="3">
    <source>
        <dbReference type="EMBL" id="TDC35830.1"/>
    </source>
</evidence>
<dbReference type="Gene3D" id="3.40.220.10">
    <property type="entry name" value="Leucine Aminopeptidase, subunit E, domain 1"/>
    <property type="match status" value="1"/>
</dbReference>
<evidence type="ECO:0000256" key="1">
    <source>
        <dbReference type="ARBA" id="ARBA00035885"/>
    </source>
</evidence>
<dbReference type="SMART" id="SM00506">
    <property type="entry name" value="A1pp"/>
    <property type="match status" value="1"/>
</dbReference>
<feature type="domain" description="Macro" evidence="2">
    <location>
        <begin position="1"/>
        <end position="178"/>
    </location>
</feature>
<dbReference type="InterPro" id="IPR050892">
    <property type="entry name" value="ADP-ribose_metab_enzymes"/>
</dbReference>
<dbReference type="Proteomes" id="UP000295075">
    <property type="component" value="Unassembled WGS sequence"/>
</dbReference>
<protein>
    <submittedName>
        <fullName evidence="3">Appr-1-p processing domain-containing protein</fullName>
    </submittedName>
</protein>
<dbReference type="Pfam" id="PF01661">
    <property type="entry name" value="Macro"/>
    <property type="match status" value="1"/>
</dbReference>
<proteinExistence type="predicted"/>
<comment type="catalytic activity">
    <reaction evidence="1">
        <text>an N-(ADP-alpha-D-ribosyl)-thymidine in DNA + H2O = a thymidine in DNA + ADP-D-ribose</text>
        <dbReference type="Rhea" id="RHEA:71655"/>
        <dbReference type="Rhea" id="RHEA-COMP:13556"/>
        <dbReference type="Rhea" id="RHEA-COMP:18051"/>
        <dbReference type="ChEBI" id="CHEBI:15377"/>
        <dbReference type="ChEBI" id="CHEBI:57967"/>
        <dbReference type="ChEBI" id="CHEBI:137386"/>
        <dbReference type="ChEBI" id="CHEBI:191199"/>
    </reaction>
    <physiologicalReaction direction="left-to-right" evidence="1">
        <dbReference type="Rhea" id="RHEA:71656"/>
    </physiologicalReaction>
</comment>
<dbReference type="AlphaFoldDB" id="A0A4R4QJJ9"/>
<dbReference type="PANTHER" id="PTHR12521">
    <property type="entry name" value="PROTEIN C6ORF130"/>
    <property type="match status" value="1"/>
</dbReference>
<gene>
    <name evidence="3" type="ORF">E1261_00455</name>
</gene>
<reference evidence="3 4" key="1">
    <citation type="submission" date="2019-03" db="EMBL/GenBank/DDBJ databases">
        <title>Draft genome sequences of novel Actinobacteria.</title>
        <authorList>
            <person name="Sahin N."/>
            <person name="Ay H."/>
            <person name="Saygin H."/>
        </authorList>
    </citation>
    <scope>NUCLEOTIDE SEQUENCE [LARGE SCALE GENOMIC DNA]</scope>
    <source>
        <strain evidence="3 4">JCM 30547</strain>
    </source>
</reference>
<accession>A0A4R4QJJ9</accession>